<dbReference type="AlphaFoldDB" id="G0UKF8"/>
<evidence type="ECO:0000256" key="6">
    <source>
        <dbReference type="ARBA" id="ARBA00023136"/>
    </source>
</evidence>
<evidence type="ECO:0000256" key="9">
    <source>
        <dbReference type="SAM" id="Phobius"/>
    </source>
</evidence>
<keyword evidence="6 9" id="KW-0472">Membrane</keyword>
<keyword evidence="3" id="KW-0999">Mitochondrion inner membrane</keyword>
<evidence type="ECO:0000256" key="7">
    <source>
        <dbReference type="PROSITE-ProRule" id="PRU01094"/>
    </source>
</evidence>
<dbReference type="PROSITE" id="PS51758">
    <property type="entry name" value="LETM1_RBD"/>
    <property type="match status" value="1"/>
</dbReference>
<dbReference type="PANTHER" id="PTHR14009:SF1">
    <property type="entry name" value="MITOCHONDRIAL PROTON_CALCIUM EXCHANGER PROTEIN"/>
    <property type="match status" value="1"/>
</dbReference>
<gene>
    <name evidence="11" type="ORF">TCIL3000_3_2970</name>
</gene>
<feature type="compositionally biased region" description="Polar residues" evidence="8">
    <location>
        <begin position="465"/>
        <end position="474"/>
    </location>
</feature>
<organism evidence="11">
    <name type="scientific">Trypanosoma congolense (strain IL3000)</name>
    <dbReference type="NCBI Taxonomy" id="1068625"/>
    <lineage>
        <taxon>Eukaryota</taxon>
        <taxon>Discoba</taxon>
        <taxon>Euglenozoa</taxon>
        <taxon>Kinetoplastea</taxon>
        <taxon>Metakinetoplastina</taxon>
        <taxon>Trypanosomatida</taxon>
        <taxon>Trypanosomatidae</taxon>
        <taxon>Trypanosoma</taxon>
        <taxon>Nannomonas</taxon>
    </lineage>
</organism>
<dbReference type="InterPro" id="IPR033122">
    <property type="entry name" value="LETM1-like_RBD"/>
</dbReference>
<evidence type="ECO:0000313" key="11">
    <source>
        <dbReference type="EMBL" id="CCC89863.1"/>
    </source>
</evidence>
<name>G0UKF8_TRYCI</name>
<proteinExistence type="predicted"/>
<dbReference type="Pfam" id="PF07766">
    <property type="entry name" value="LETM1_RBD"/>
    <property type="match status" value="1"/>
</dbReference>
<feature type="domain" description="Letm1 RBD" evidence="10">
    <location>
        <begin position="122"/>
        <end position="348"/>
    </location>
</feature>
<dbReference type="GO" id="GO:0030003">
    <property type="term" value="P:intracellular monoatomic cation homeostasis"/>
    <property type="evidence" value="ECO:0007669"/>
    <property type="project" value="TreeGrafter"/>
</dbReference>
<evidence type="ECO:0000256" key="5">
    <source>
        <dbReference type="ARBA" id="ARBA00023128"/>
    </source>
</evidence>
<keyword evidence="5 7" id="KW-0496">Mitochondrion</keyword>
<reference evidence="11" key="1">
    <citation type="journal article" date="2012" name="Proc. Natl. Acad. Sci. U.S.A.">
        <title>Antigenic diversity is generated by distinct evolutionary mechanisms in African trypanosome species.</title>
        <authorList>
            <person name="Jackson A.P."/>
            <person name="Berry A."/>
            <person name="Aslett M."/>
            <person name="Allison H.C."/>
            <person name="Burton P."/>
            <person name="Vavrova-Anderson J."/>
            <person name="Brown R."/>
            <person name="Browne H."/>
            <person name="Corton N."/>
            <person name="Hauser H."/>
            <person name="Gamble J."/>
            <person name="Gilderthorp R."/>
            <person name="Marcello L."/>
            <person name="McQuillan J."/>
            <person name="Otto T.D."/>
            <person name="Quail M.A."/>
            <person name="Sanders M.J."/>
            <person name="van Tonder A."/>
            <person name="Ginger M.L."/>
            <person name="Field M.C."/>
            <person name="Barry J.D."/>
            <person name="Hertz-Fowler C."/>
            <person name="Berriman M."/>
        </authorList>
    </citation>
    <scope>NUCLEOTIDE SEQUENCE</scope>
    <source>
        <strain evidence="11">IL3000</strain>
    </source>
</reference>
<evidence type="ECO:0000256" key="3">
    <source>
        <dbReference type="ARBA" id="ARBA00022792"/>
    </source>
</evidence>
<feature type="transmembrane region" description="Helical" evidence="9">
    <location>
        <begin position="79"/>
        <end position="102"/>
    </location>
</feature>
<evidence type="ECO:0000259" key="10">
    <source>
        <dbReference type="PROSITE" id="PS51758"/>
    </source>
</evidence>
<comment type="subcellular location">
    <subcellularLocation>
        <location evidence="1">Mitochondrion inner membrane</location>
        <topology evidence="1">Single-pass membrane protein</topology>
    </subcellularLocation>
</comment>
<dbReference type="EMBL" id="HE575316">
    <property type="protein sequence ID" value="CCC89863.1"/>
    <property type="molecule type" value="Genomic_DNA"/>
</dbReference>
<evidence type="ECO:0000256" key="4">
    <source>
        <dbReference type="ARBA" id="ARBA00022989"/>
    </source>
</evidence>
<accession>G0UKF8</accession>
<evidence type="ECO:0000256" key="1">
    <source>
        <dbReference type="ARBA" id="ARBA00004434"/>
    </source>
</evidence>
<dbReference type="GO" id="GO:0005743">
    <property type="term" value="C:mitochondrial inner membrane"/>
    <property type="evidence" value="ECO:0007669"/>
    <property type="project" value="UniProtKB-SubCell"/>
</dbReference>
<sequence>MLTASGVRWCYTNSSKVAGRSKLGHYVNVAREGVRHIYHGFRLFFLNTRLAWKYSRQLKEGVALTRRERLLLESATKDLLRLVPFSFFIIVPFAELLLPVALKMFPDLIPSTFESEHQGRNRVFRTAMGTLRARRQLTEYLSSTAFVSFTKEQQEVIRFSAMGEAVNATQIRLIAPHFGCEGMFNVYKIPDNIAVVLARTVGVYKAYHGLVPNKIMAPYMRRKILRHYHKTREDDRMLRLEGLDDLTDKELIKANLVRGMRWTEDGETLRIQLEWWISLGRDPDVPYNALFWVKPTRYSLRESLKRLPVEQRRQLLGIQHLPESIRGNLETLCETVDTAPSMTDGTPKDADQALEKFEELSAKTKNSDKDIAIQDIQISLGAYLTEANVRLMFEDIRRNKTANECITVTDVIDFIGSETHNSSHVVSTVFDAFDQGSGAKAITESTLISIGARCREASKSRAGGISQSSVGKQTLKTETDN</sequence>
<dbReference type="VEuPathDB" id="TriTrypDB:TcIL3000_3_2970"/>
<evidence type="ECO:0000256" key="8">
    <source>
        <dbReference type="SAM" id="MobiDB-lite"/>
    </source>
</evidence>
<dbReference type="PANTHER" id="PTHR14009">
    <property type="entry name" value="LEUCINE ZIPPER-EF-HAND CONTAINING TRANSMEMBRANE PROTEIN"/>
    <property type="match status" value="1"/>
</dbReference>
<evidence type="ECO:0000256" key="2">
    <source>
        <dbReference type="ARBA" id="ARBA00022692"/>
    </source>
</evidence>
<dbReference type="InterPro" id="IPR044202">
    <property type="entry name" value="LETM1/MDM38-like"/>
</dbReference>
<feature type="region of interest" description="Disordered" evidence="8">
    <location>
        <begin position="458"/>
        <end position="481"/>
    </location>
</feature>
<dbReference type="GO" id="GO:0043022">
    <property type="term" value="F:ribosome binding"/>
    <property type="evidence" value="ECO:0007669"/>
    <property type="project" value="InterPro"/>
</dbReference>
<keyword evidence="2 9" id="KW-0812">Transmembrane</keyword>
<protein>
    <recommendedName>
        <fullName evidence="10">Letm1 RBD domain-containing protein</fullName>
    </recommendedName>
</protein>
<keyword evidence="4 9" id="KW-1133">Transmembrane helix</keyword>